<dbReference type="PANTHER" id="PTHR46825:SF7">
    <property type="entry name" value="D-ALANYL-D-ALANINE CARBOXYPEPTIDASE"/>
    <property type="match status" value="1"/>
</dbReference>
<dbReference type="RefSeq" id="WP_218471990.1">
    <property type="nucleotide sequence ID" value="NZ_BAABJN010000012.1"/>
</dbReference>
<dbReference type="Pfam" id="PF00144">
    <property type="entry name" value="Beta-lactamase"/>
    <property type="match status" value="1"/>
</dbReference>
<gene>
    <name evidence="2" type="ORF">KV110_38350</name>
</gene>
<dbReference type="InterPro" id="IPR050491">
    <property type="entry name" value="AmpC-like"/>
</dbReference>
<dbReference type="Proteomes" id="UP000694257">
    <property type="component" value="Chromosome"/>
</dbReference>
<organism evidence="2 3">
    <name type="scientific">Nocardia iowensis</name>
    <dbReference type="NCBI Taxonomy" id="204891"/>
    <lineage>
        <taxon>Bacteria</taxon>
        <taxon>Bacillati</taxon>
        <taxon>Actinomycetota</taxon>
        <taxon>Actinomycetes</taxon>
        <taxon>Mycobacteriales</taxon>
        <taxon>Nocardiaceae</taxon>
        <taxon>Nocardia</taxon>
    </lineage>
</organism>
<evidence type="ECO:0000259" key="1">
    <source>
        <dbReference type="Pfam" id="PF00144"/>
    </source>
</evidence>
<feature type="domain" description="Beta-lactamase-related" evidence="1">
    <location>
        <begin position="19"/>
        <end position="326"/>
    </location>
</feature>
<protein>
    <submittedName>
        <fullName evidence="2">Beta-lactamase family protein</fullName>
    </submittedName>
</protein>
<accession>A0ABX8RNC4</accession>
<keyword evidence="3" id="KW-1185">Reference proteome</keyword>
<dbReference type="InterPro" id="IPR001466">
    <property type="entry name" value="Beta-lactam-related"/>
</dbReference>
<reference evidence="2 3" key="1">
    <citation type="submission" date="2021-07" db="EMBL/GenBank/DDBJ databases">
        <title>Whole Genome Sequence of Nocardia Iowensis.</title>
        <authorList>
            <person name="Lamm A."/>
            <person name="Collins-Fairclough A.M."/>
            <person name="Bunk B."/>
            <person name="Sproer C."/>
        </authorList>
    </citation>
    <scope>NUCLEOTIDE SEQUENCE [LARGE SCALE GENOMIC DNA]</scope>
    <source>
        <strain evidence="2 3">NRRL 5646</strain>
    </source>
</reference>
<sequence length="350" mass="38092">MSDHPEVQTLLDEAVCEGLPGIICEIRDERGRWFGAAGVADTTTGRQRDEQEQFRIGSATKAFTATVVLQLVAEGKLSLDDPVDSWLPGLIAGNGNDGTSITIRQLLDHTSGLFTHTDDEQVRSGEGWLPEQLVRIAVTHPPYFPPGAGFRYSNTNYVVAGMIVERVTNEPIAQEISRRISEPLGLTGTYSAGTETRIRGPHPRHYSTLFNPAPEAEVHDITEMDQTWSGAAGDMISTTGDLQLFLRALLSGQLHPPAQHQQMWTTISTDGSDWVPHTRYGLGVFSQELPSGATVYGLGGATMGSWTWAMGSRDGSRIVVTQTNGDWNDPLDVFTTVLQTQFSSSVPTSH</sequence>
<name>A0ABX8RNC4_NOCIO</name>
<evidence type="ECO:0000313" key="2">
    <source>
        <dbReference type="EMBL" id="QXN91133.1"/>
    </source>
</evidence>
<evidence type="ECO:0000313" key="3">
    <source>
        <dbReference type="Proteomes" id="UP000694257"/>
    </source>
</evidence>
<dbReference type="PANTHER" id="PTHR46825">
    <property type="entry name" value="D-ALANYL-D-ALANINE-CARBOXYPEPTIDASE/ENDOPEPTIDASE AMPH"/>
    <property type="match status" value="1"/>
</dbReference>
<proteinExistence type="predicted"/>
<dbReference type="EMBL" id="CP078145">
    <property type="protein sequence ID" value="QXN91133.1"/>
    <property type="molecule type" value="Genomic_DNA"/>
</dbReference>